<reference evidence="3" key="1">
    <citation type="submission" date="2017-05" db="EMBL/GenBank/DDBJ databases">
        <authorList>
            <person name="Kirkegaard R."/>
            <person name="Mcilroy J S."/>
        </authorList>
    </citation>
    <scope>NUCLEOTIDE SEQUENCE [LARGE SCALE GENOMIC DNA]</scope>
</reference>
<dbReference type="Proteomes" id="UP000195514">
    <property type="component" value="Chromosome I"/>
</dbReference>
<evidence type="ECO:0000256" key="1">
    <source>
        <dbReference type="SAM" id="Phobius"/>
    </source>
</evidence>
<name>A0A1Y6K8L7_9CHLR</name>
<dbReference type="RefSeq" id="WP_087862207.1">
    <property type="nucleotide sequence ID" value="NZ_LT859958.1"/>
</dbReference>
<feature type="transmembrane region" description="Helical" evidence="1">
    <location>
        <begin position="92"/>
        <end position="115"/>
    </location>
</feature>
<feature type="transmembrane region" description="Helical" evidence="1">
    <location>
        <begin position="197"/>
        <end position="215"/>
    </location>
</feature>
<accession>A0A1Y6K8L7</accession>
<keyword evidence="1" id="KW-0472">Membrane</keyword>
<dbReference type="PANTHER" id="PTHR42867:SF1">
    <property type="entry name" value="MEMBRANE PROTEIN-RELATED"/>
    <property type="match status" value="1"/>
</dbReference>
<dbReference type="EMBL" id="LT859958">
    <property type="protein sequence ID" value="SMX54350.1"/>
    <property type="molecule type" value="Genomic_DNA"/>
</dbReference>
<dbReference type="InterPro" id="IPR010787">
    <property type="entry name" value="DUF1385"/>
</dbReference>
<evidence type="ECO:0000313" key="2">
    <source>
        <dbReference type="EMBL" id="SMX54350.1"/>
    </source>
</evidence>
<keyword evidence="1" id="KW-0812">Transmembrane</keyword>
<feature type="transmembrane region" description="Helical" evidence="1">
    <location>
        <begin position="127"/>
        <end position="147"/>
    </location>
</feature>
<proteinExistence type="predicted"/>
<gene>
    <name evidence="2" type="ORF">CFX1CAM_1285</name>
</gene>
<dbReference type="KEGG" id="abat:CFX1CAM_1285"/>
<sequence>MNERMPSYGGQAVIEGVLMRGKHVVAMANRAPNNEIVVTHEELTGLYSSPLTKVPFLRGLVGLWDALGLGVRYLTLSANIQTGDDEKIEGPALFFTVIFSLALGIGIFFLLPALISGLLLKFFEIRTWAANLIEGVLRLILLIVYLWGIGKMPEIQRVFMYHGAEHKTINAFEGGAELTPEKVSTFSLQHPRCGTSFILTLVVLSIILFSLFGPLPLHWRLLSRLLMIPVLAGIAYEYIKLMAKHIDKPFVKLLFKPNLALQNMSTREPSKEMLEVAIQAFNTMYALESEFDTK</sequence>
<keyword evidence="3" id="KW-1185">Reference proteome</keyword>
<organism evidence="2 3">
    <name type="scientific">Candidatus Brevifilum fermentans</name>
    <dbReference type="NCBI Taxonomy" id="1986204"/>
    <lineage>
        <taxon>Bacteria</taxon>
        <taxon>Bacillati</taxon>
        <taxon>Chloroflexota</taxon>
        <taxon>Anaerolineae</taxon>
        <taxon>Anaerolineales</taxon>
        <taxon>Anaerolineaceae</taxon>
        <taxon>Candidatus Brevifilum</taxon>
    </lineage>
</organism>
<dbReference type="Pfam" id="PF07136">
    <property type="entry name" value="DUF1385"/>
    <property type="match status" value="1"/>
</dbReference>
<protein>
    <recommendedName>
        <fullName evidence="4">DUF1385 domain-containing protein</fullName>
    </recommendedName>
</protein>
<evidence type="ECO:0000313" key="3">
    <source>
        <dbReference type="Proteomes" id="UP000195514"/>
    </source>
</evidence>
<dbReference type="OrthoDB" id="9784805at2"/>
<evidence type="ECO:0008006" key="4">
    <source>
        <dbReference type="Google" id="ProtNLM"/>
    </source>
</evidence>
<dbReference type="PANTHER" id="PTHR42867">
    <property type="entry name" value="MEMBRANE PROTEIN-RELATED"/>
    <property type="match status" value="1"/>
</dbReference>
<dbReference type="AlphaFoldDB" id="A0A1Y6K8L7"/>
<keyword evidence="1" id="KW-1133">Transmembrane helix</keyword>